<keyword evidence="3" id="KW-1185">Reference proteome</keyword>
<dbReference type="AlphaFoldDB" id="A0A918I3P3"/>
<reference evidence="2" key="1">
    <citation type="journal article" date="2014" name="Int. J. Syst. Evol. Microbiol.">
        <title>Complete genome sequence of Corynebacterium casei LMG S-19264T (=DSM 44701T), isolated from a smear-ripened cheese.</title>
        <authorList>
            <consortium name="US DOE Joint Genome Institute (JGI-PGF)"/>
            <person name="Walter F."/>
            <person name="Albersmeier A."/>
            <person name="Kalinowski J."/>
            <person name="Ruckert C."/>
        </authorList>
    </citation>
    <scope>NUCLEOTIDE SEQUENCE</scope>
    <source>
        <strain evidence="2">JCM 4391</strain>
    </source>
</reference>
<proteinExistence type="predicted"/>
<dbReference type="InterPro" id="IPR010093">
    <property type="entry name" value="SinI_DNA-bd"/>
</dbReference>
<comment type="caution">
    <text evidence="2">The sequence shown here is derived from an EMBL/GenBank/DDBJ whole genome shotgun (WGS) entry which is preliminary data.</text>
</comment>
<evidence type="ECO:0000313" key="3">
    <source>
        <dbReference type="Proteomes" id="UP000636661"/>
    </source>
</evidence>
<dbReference type="NCBIfam" id="TIGR01764">
    <property type="entry name" value="excise"/>
    <property type="match status" value="1"/>
</dbReference>
<name>A0A918I3P3_9ACTN</name>
<dbReference type="RefSeq" id="WP_229891841.1">
    <property type="nucleotide sequence ID" value="NZ_BMTP01000033.1"/>
</dbReference>
<dbReference type="GO" id="GO:0003677">
    <property type="term" value="F:DNA binding"/>
    <property type="evidence" value="ECO:0007669"/>
    <property type="project" value="InterPro"/>
</dbReference>
<dbReference type="Pfam" id="PF12728">
    <property type="entry name" value="HTH_17"/>
    <property type="match status" value="1"/>
</dbReference>
<protein>
    <recommendedName>
        <fullName evidence="1">Helix-turn-helix domain-containing protein</fullName>
    </recommendedName>
</protein>
<dbReference type="Proteomes" id="UP000636661">
    <property type="component" value="Unassembled WGS sequence"/>
</dbReference>
<evidence type="ECO:0000259" key="1">
    <source>
        <dbReference type="Pfam" id="PF12728"/>
    </source>
</evidence>
<evidence type="ECO:0000313" key="2">
    <source>
        <dbReference type="EMBL" id="GGU67713.1"/>
    </source>
</evidence>
<reference evidence="2" key="2">
    <citation type="submission" date="2020-09" db="EMBL/GenBank/DDBJ databases">
        <authorList>
            <person name="Sun Q."/>
            <person name="Ohkuma M."/>
        </authorList>
    </citation>
    <scope>NUCLEOTIDE SEQUENCE</scope>
    <source>
        <strain evidence="2">JCM 4391</strain>
    </source>
</reference>
<accession>A0A918I3P3</accession>
<gene>
    <name evidence="2" type="ORF">GCM10010274_65150</name>
</gene>
<dbReference type="EMBL" id="BMTP01000033">
    <property type="protein sequence ID" value="GGU67713.1"/>
    <property type="molecule type" value="Genomic_DNA"/>
</dbReference>
<sequence>MAETASIMRVSKQSVYRMVHSGHLAAVRTADGRSFRIPEAAVREFVGTSFTQAPANPPQ</sequence>
<organism evidence="2 3">
    <name type="scientific">Streptomyces lavendofoliae</name>
    <dbReference type="NCBI Taxonomy" id="67314"/>
    <lineage>
        <taxon>Bacteria</taxon>
        <taxon>Bacillati</taxon>
        <taxon>Actinomycetota</taxon>
        <taxon>Actinomycetes</taxon>
        <taxon>Kitasatosporales</taxon>
        <taxon>Streptomycetaceae</taxon>
        <taxon>Streptomyces</taxon>
    </lineage>
</organism>
<dbReference type="InterPro" id="IPR041657">
    <property type="entry name" value="HTH_17"/>
</dbReference>
<feature type="domain" description="Helix-turn-helix" evidence="1">
    <location>
        <begin position="2"/>
        <end position="46"/>
    </location>
</feature>